<dbReference type="GO" id="GO:0005524">
    <property type="term" value="F:ATP binding"/>
    <property type="evidence" value="ECO:0007669"/>
    <property type="project" value="InterPro"/>
</dbReference>
<dbReference type="Pfam" id="PF03412">
    <property type="entry name" value="Peptidase_C39"/>
    <property type="match status" value="1"/>
</dbReference>
<protein>
    <recommendedName>
        <fullName evidence="1">Peptidase C39 domain-containing protein</fullName>
    </recommendedName>
</protein>
<name>A0A2H0U0W8_9BACT</name>
<comment type="caution">
    <text evidence="2">The sequence shown here is derived from an EMBL/GenBank/DDBJ whole genome shotgun (WGS) entry which is preliminary data.</text>
</comment>
<dbReference type="AlphaFoldDB" id="A0A2H0U0W8"/>
<gene>
    <name evidence="2" type="ORF">COU28_01340</name>
</gene>
<sequence length="175" mass="20276">MKTLIFPNLRQTYDYDCGASALQSVLVYYGFEVREDEIMSASKTDRKGTTIQGIINTVEKYGLKYLAKTMDIAEVKSFIDKAIPVIMVVQAWANKQEIKSEDDWDDSHYVVAIGYDAHKIYFADPSSFKTVFLKYKELKKRWHGLDINKQKYINYGLAIYGKKHVFDPKKIVHLD</sequence>
<dbReference type="PANTHER" id="PTHR37806">
    <property type="entry name" value="LMO0724 PROTEIN"/>
    <property type="match status" value="1"/>
</dbReference>
<dbReference type="GO" id="GO:0006508">
    <property type="term" value="P:proteolysis"/>
    <property type="evidence" value="ECO:0007669"/>
    <property type="project" value="InterPro"/>
</dbReference>
<evidence type="ECO:0000259" key="1">
    <source>
        <dbReference type="PROSITE" id="PS50990"/>
    </source>
</evidence>
<evidence type="ECO:0000313" key="2">
    <source>
        <dbReference type="EMBL" id="PIR78462.1"/>
    </source>
</evidence>
<dbReference type="PANTHER" id="PTHR37806:SF1">
    <property type="entry name" value="PEPTIDASE C39-LIKE DOMAIN-CONTAINING PROTEIN"/>
    <property type="match status" value="1"/>
</dbReference>
<feature type="domain" description="Peptidase C39" evidence="1">
    <location>
        <begin position="11"/>
        <end position="149"/>
    </location>
</feature>
<reference evidence="3" key="1">
    <citation type="submission" date="2017-09" db="EMBL/GenBank/DDBJ databases">
        <title>Depth-based differentiation of microbial function through sediment-hosted aquifers and enrichment of novel symbionts in the deep terrestrial subsurface.</title>
        <authorList>
            <person name="Probst A.J."/>
            <person name="Ladd B."/>
            <person name="Jarett J.K."/>
            <person name="Geller-Mcgrath D.E."/>
            <person name="Sieber C.M.K."/>
            <person name="Emerson J.B."/>
            <person name="Anantharaman K."/>
            <person name="Thomas B.C."/>
            <person name="Malmstrom R."/>
            <person name="Stieglmeier M."/>
            <person name="Klingl A."/>
            <person name="Woyke T."/>
            <person name="Ryan C.M."/>
            <person name="Banfield J.F."/>
        </authorList>
    </citation>
    <scope>NUCLEOTIDE SEQUENCE [LARGE SCALE GENOMIC DNA]</scope>
</reference>
<dbReference type="GO" id="GO:0008233">
    <property type="term" value="F:peptidase activity"/>
    <property type="evidence" value="ECO:0007669"/>
    <property type="project" value="InterPro"/>
</dbReference>
<dbReference type="PROSITE" id="PS50990">
    <property type="entry name" value="PEPTIDASE_C39"/>
    <property type="match status" value="1"/>
</dbReference>
<evidence type="ECO:0000313" key="3">
    <source>
        <dbReference type="Proteomes" id="UP000230852"/>
    </source>
</evidence>
<dbReference type="EMBL" id="PFBU01000025">
    <property type="protein sequence ID" value="PIR78462.1"/>
    <property type="molecule type" value="Genomic_DNA"/>
</dbReference>
<proteinExistence type="predicted"/>
<dbReference type="InterPro" id="IPR005074">
    <property type="entry name" value="Peptidase_C39"/>
</dbReference>
<dbReference type="Proteomes" id="UP000230852">
    <property type="component" value="Unassembled WGS sequence"/>
</dbReference>
<dbReference type="GO" id="GO:0016020">
    <property type="term" value="C:membrane"/>
    <property type="evidence" value="ECO:0007669"/>
    <property type="project" value="InterPro"/>
</dbReference>
<dbReference type="Gene3D" id="3.90.70.10">
    <property type="entry name" value="Cysteine proteinases"/>
    <property type="match status" value="1"/>
</dbReference>
<organism evidence="2 3">
    <name type="scientific">Candidatus Magasanikbacteria bacterium CG10_big_fil_rev_8_21_14_0_10_36_16</name>
    <dbReference type="NCBI Taxonomy" id="1974645"/>
    <lineage>
        <taxon>Bacteria</taxon>
        <taxon>Candidatus Magasanikiibacteriota</taxon>
    </lineage>
</organism>
<accession>A0A2H0U0W8</accession>